<comment type="similarity">
    <text evidence="2 12">Belongs to the cytochrome ubiquinol oxidase subunit 1 family.</text>
</comment>
<evidence type="ECO:0000313" key="14">
    <source>
        <dbReference type="Proteomes" id="UP000004662"/>
    </source>
</evidence>
<feature type="transmembrane region" description="Helical" evidence="12">
    <location>
        <begin position="414"/>
        <end position="437"/>
    </location>
</feature>
<name>G7Q8U2_9BACT</name>
<comment type="subcellular location">
    <subcellularLocation>
        <location evidence="1">Cell membrane</location>
        <topology evidence="1">Multi-pass membrane protein</topology>
    </subcellularLocation>
</comment>
<keyword evidence="8 12" id="KW-0249">Electron transport</keyword>
<proteinExistence type="inferred from homology"/>
<evidence type="ECO:0000313" key="13">
    <source>
        <dbReference type="EMBL" id="EHJ47428.1"/>
    </source>
</evidence>
<feature type="transmembrane region" description="Helical" evidence="12">
    <location>
        <begin position="94"/>
        <end position="118"/>
    </location>
</feature>
<evidence type="ECO:0000256" key="10">
    <source>
        <dbReference type="ARBA" id="ARBA00023004"/>
    </source>
</evidence>
<evidence type="ECO:0000256" key="8">
    <source>
        <dbReference type="ARBA" id="ARBA00022982"/>
    </source>
</evidence>
<accession>G7Q8U2</accession>
<keyword evidence="10 12" id="KW-0408">Iron</keyword>
<dbReference type="PANTHER" id="PTHR30365">
    <property type="entry name" value="CYTOCHROME D UBIQUINOL OXIDASE"/>
    <property type="match status" value="1"/>
</dbReference>
<dbReference type="EMBL" id="CM001368">
    <property type="protein sequence ID" value="EHJ47428.1"/>
    <property type="molecule type" value="Genomic_DNA"/>
</dbReference>
<dbReference type="OrthoDB" id="9807042at2"/>
<dbReference type="Pfam" id="PF01654">
    <property type="entry name" value="Cyt_bd_oxida_I"/>
    <property type="match status" value="1"/>
</dbReference>
<evidence type="ECO:0000256" key="12">
    <source>
        <dbReference type="PIRNR" id="PIRNR006446"/>
    </source>
</evidence>
<dbReference type="STRING" id="694327.DFW101_1420"/>
<evidence type="ECO:0000256" key="6">
    <source>
        <dbReference type="ARBA" id="ARBA00022692"/>
    </source>
</evidence>
<evidence type="ECO:0000256" key="7">
    <source>
        <dbReference type="ARBA" id="ARBA00022723"/>
    </source>
</evidence>
<dbReference type="GO" id="GO:0005886">
    <property type="term" value="C:plasma membrane"/>
    <property type="evidence" value="ECO:0007669"/>
    <property type="project" value="UniProtKB-SubCell"/>
</dbReference>
<dbReference type="GO" id="GO:0070069">
    <property type="term" value="C:cytochrome complex"/>
    <property type="evidence" value="ECO:0007669"/>
    <property type="project" value="UniProtKB-UniRule"/>
</dbReference>
<keyword evidence="3 12" id="KW-0813">Transport</keyword>
<feature type="transmembrane region" description="Helical" evidence="12">
    <location>
        <begin position="188"/>
        <end position="209"/>
    </location>
</feature>
<dbReference type="GO" id="GO:0009055">
    <property type="term" value="F:electron transfer activity"/>
    <property type="evidence" value="ECO:0007669"/>
    <property type="project" value="UniProtKB-UniRule"/>
</dbReference>
<keyword evidence="5 12" id="KW-0349">Heme</keyword>
<dbReference type="eggNOG" id="COG1271">
    <property type="taxonomic scope" value="Bacteria"/>
</dbReference>
<keyword evidence="6 12" id="KW-0812">Transmembrane</keyword>
<evidence type="ECO:0000256" key="2">
    <source>
        <dbReference type="ARBA" id="ARBA00009819"/>
    </source>
</evidence>
<feature type="transmembrane region" description="Helical" evidence="12">
    <location>
        <begin position="20"/>
        <end position="43"/>
    </location>
</feature>
<dbReference type="GO" id="GO:0020037">
    <property type="term" value="F:heme binding"/>
    <property type="evidence" value="ECO:0007669"/>
    <property type="project" value="TreeGrafter"/>
</dbReference>
<evidence type="ECO:0000256" key="3">
    <source>
        <dbReference type="ARBA" id="ARBA00022448"/>
    </source>
</evidence>
<gene>
    <name evidence="13" type="ORF">DFW101_1420</name>
</gene>
<dbReference type="GO" id="GO:0046872">
    <property type="term" value="F:metal ion binding"/>
    <property type="evidence" value="ECO:0007669"/>
    <property type="project" value="UniProtKB-UniRule"/>
</dbReference>
<keyword evidence="7 12" id="KW-0479">Metal-binding</keyword>
<dbReference type="Proteomes" id="UP000004662">
    <property type="component" value="Chromosome"/>
</dbReference>
<organism evidence="13 14">
    <name type="scientific">Solidesulfovibrio carbinoliphilus subsp. oakridgensis</name>
    <dbReference type="NCBI Taxonomy" id="694327"/>
    <lineage>
        <taxon>Bacteria</taxon>
        <taxon>Pseudomonadati</taxon>
        <taxon>Thermodesulfobacteriota</taxon>
        <taxon>Desulfovibrionia</taxon>
        <taxon>Desulfovibrionales</taxon>
        <taxon>Desulfovibrionaceae</taxon>
        <taxon>Solidesulfovibrio</taxon>
    </lineage>
</organism>
<keyword evidence="9 12" id="KW-1133">Transmembrane helix</keyword>
<sequence length="462" mass="51435">MEYLTDPVFLSRLQFALTTAFHITFPTLSIGLGLYLVIVEWLWLRTGDLDYYRQFRFWSGPFAINFAVGIVTGIPLEFQFGTNWGPFSATIGNFFGHVLGFEGSMAFMLEAAFFYIMLFGWKRVGPKMHFFSTIMVAFAASLSAFWILAANSWMQTPTGGHIENGVFIVDDYLAAIFSPDLPFAFLHMHLACLEVSLFVVGAVSGLWIVWGKNVAFFLKSFRIAAIAALVCAPLQALVGDQNGLEIARLQPAKVAGIEAHWETNPPGTGAFWNLVAWPDTENERNSFSIRIPYMLSLLVTHSPTGTVPGLKEFPKEDRPPIIIPFYSFRFMVGIGFAMVGVALWTVWEWRKGGLRPENAPGRVWLFRAWGAMALGGYLAVILGWITREVGRQPWMLYGLIRTADGHSNLTVGQLWTSLAGFVVAYTILGCVFVIFMAKLFKKGPDMEELPPPGHARGRVTAA</sequence>
<dbReference type="PANTHER" id="PTHR30365:SF14">
    <property type="entry name" value="CYTOCHROME BD MENAQUINOL OXIDASE SUBUNIT I-RELATED"/>
    <property type="match status" value="1"/>
</dbReference>
<feature type="transmembrane region" description="Helical" evidence="12">
    <location>
        <begin position="364"/>
        <end position="385"/>
    </location>
</feature>
<reference evidence="14" key="1">
    <citation type="journal article" date="2015" name="Genome Announc.">
        <title>High-Quality Draft Genome Sequence of Desulfovibrio carbinoliphilus FW-101-2B, an Organic Acid-Oxidizing Sulfate-Reducing Bacterium Isolated from Uranium(VI)-Contaminated Groundwater.</title>
        <authorList>
            <person name="Ramsay B.D."/>
            <person name="Hwang C."/>
            <person name="Woo H.L."/>
            <person name="Carroll S.L."/>
            <person name="Lucas S."/>
            <person name="Han J."/>
            <person name="Lapidus A.L."/>
            <person name="Cheng J.F."/>
            <person name="Goodwin L.A."/>
            <person name="Pitluck S."/>
            <person name="Peters L."/>
            <person name="Chertkov O."/>
            <person name="Held B."/>
            <person name="Detter J.C."/>
            <person name="Han C.S."/>
            <person name="Tapia R."/>
            <person name="Land M.L."/>
            <person name="Hauser L.J."/>
            <person name="Kyrpides N.C."/>
            <person name="Ivanova N.N."/>
            <person name="Mikhailova N."/>
            <person name="Pagani I."/>
            <person name="Woyke T."/>
            <person name="Arkin A.P."/>
            <person name="Dehal P."/>
            <person name="Chivian D."/>
            <person name="Criddle C.S."/>
            <person name="Wu W."/>
            <person name="Chakraborty R."/>
            <person name="Hazen T.C."/>
            <person name="Fields M.W."/>
        </authorList>
    </citation>
    <scope>NUCLEOTIDE SEQUENCE [LARGE SCALE GENOMIC DNA]</scope>
    <source>
        <strain evidence="14">FW-101-2B</strain>
    </source>
</reference>
<dbReference type="RefSeq" id="WP_009180828.1">
    <property type="nucleotide sequence ID" value="NZ_CM001368.1"/>
</dbReference>
<keyword evidence="4 12" id="KW-1003">Cell membrane</keyword>
<feature type="transmembrane region" description="Helical" evidence="12">
    <location>
        <begin position="130"/>
        <end position="149"/>
    </location>
</feature>
<keyword evidence="11 12" id="KW-0472">Membrane</keyword>
<dbReference type="AlphaFoldDB" id="G7Q8U2"/>
<evidence type="ECO:0000256" key="1">
    <source>
        <dbReference type="ARBA" id="ARBA00004651"/>
    </source>
</evidence>
<evidence type="ECO:0000256" key="4">
    <source>
        <dbReference type="ARBA" id="ARBA00022475"/>
    </source>
</evidence>
<dbReference type="HOGENOM" id="CLU_030555_3_1_7"/>
<dbReference type="InterPro" id="IPR002585">
    <property type="entry name" value="Cyt-d_ubiquinol_oxidase_su_1"/>
</dbReference>
<feature type="transmembrane region" description="Helical" evidence="12">
    <location>
        <begin position="321"/>
        <end position="344"/>
    </location>
</feature>
<evidence type="ECO:0000256" key="11">
    <source>
        <dbReference type="ARBA" id="ARBA00023136"/>
    </source>
</evidence>
<feature type="transmembrane region" description="Helical" evidence="12">
    <location>
        <begin position="55"/>
        <end position="74"/>
    </location>
</feature>
<feature type="transmembrane region" description="Helical" evidence="12">
    <location>
        <begin position="221"/>
        <end position="238"/>
    </location>
</feature>
<dbReference type="PIRSF" id="PIRSF006446">
    <property type="entry name" value="Cyt_quinol_oxidase_1"/>
    <property type="match status" value="1"/>
</dbReference>
<dbReference type="GO" id="GO:0019646">
    <property type="term" value="P:aerobic electron transport chain"/>
    <property type="evidence" value="ECO:0007669"/>
    <property type="project" value="InterPro"/>
</dbReference>
<protein>
    <submittedName>
        <fullName evidence="13">Cytochrome bd ubiquinol oxidase subunit I</fullName>
    </submittedName>
</protein>
<evidence type="ECO:0000256" key="9">
    <source>
        <dbReference type="ARBA" id="ARBA00022989"/>
    </source>
</evidence>
<dbReference type="GO" id="GO:0016682">
    <property type="term" value="F:oxidoreductase activity, acting on diphenols and related substances as donors, oxygen as acceptor"/>
    <property type="evidence" value="ECO:0007669"/>
    <property type="project" value="TreeGrafter"/>
</dbReference>
<evidence type="ECO:0000256" key="5">
    <source>
        <dbReference type="ARBA" id="ARBA00022617"/>
    </source>
</evidence>
<keyword evidence="14" id="KW-1185">Reference proteome</keyword>